<dbReference type="eggNOG" id="ENOG502QSAC">
    <property type="taxonomic scope" value="Eukaryota"/>
</dbReference>
<dbReference type="AlphaFoldDB" id="U1FVF3"/>
<evidence type="ECO:0000313" key="2">
    <source>
        <dbReference type="Proteomes" id="UP000019373"/>
    </source>
</evidence>
<dbReference type="EMBL" id="KE721493">
    <property type="protein sequence ID" value="ERF68802.1"/>
    <property type="molecule type" value="Genomic_DNA"/>
</dbReference>
<dbReference type="Proteomes" id="UP000019373">
    <property type="component" value="Unassembled WGS sequence"/>
</dbReference>
<dbReference type="OrthoDB" id="2283785at2759"/>
<evidence type="ECO:0008006" key="3">
    <source>
        <dbReference type="Google" id="ProtNLM"/>
    </source>
</evidence>
<dbReference type="Gene3D" id="2.60.40.640">
    <property type="match status" value="1"/>
</dbReference>
<gene>
    <name evidence="1" type="ORF">EPUS_06246</name>
</gene>
<sequence length="560" mass="61645">MSRGMLPGKRRSAALQSFSFRKPSDVDIILDDEDEHSFVSSYTNLDKISGQILIKCGKDSSFHELEISFEGVTETYIEKVATTAPTSGRTIGRHRFLKLLQPIDPSLLPENRVARAGVLYTFPFEFVVPDRLLDQQCTHRVDSPQVHEAHTRVPPSFGDPMLAGDGQTLQDDMAPEMSKIQYMIRARMVKARATGTRSSDVTDKAIKVRIVPAVDEDPPLNISEDNKDFELRKEKDVRKGLFKGKLGRITAEAPQPSGFRLPALKNQSGCPISTMTTVNLRFDPIDDKVQPPPLGSIVSKLRAQTFFGSVPFRHLPSRSSVNAWDTQRGFFVQSVELSSRCISSVEWRKHDGMGSSTASLSRRQSNFSDLSMASTENTPDPSSAYRPGSPFYTAKVLVPMSLPRNRSFTPTFHSCSVSRTYVLDLNVSYHTPGATVSTPSIQLRLPIQISAEGNPDATVTISEEEAEAIATREVDEELAEGRFSSRSLAPPMQIPEYSETQPRVLPAFQGLRRQSEQQQGPPGYSLAGWGGSLLRGGVATTSESLSAFQTAARANSVSVM</sequence>
<evidence type="ECO:0000313" key="1">
    <source>
        <dbReference type="EMBL" id="ERF68802.1"/>
    </source>
</evidence>
<dbReference type="PANTHER" id="PTHR31904:SF1">
    <property type="entry name" value="BYPASS OF STOP CODON PROTEIN 5-RELATED"/>
    <property type="match status" value="1"/>
</dbReference>
<dbReference type="InterPro" id="IPR039634">
    <property type="entry name" value="Bul1-like"/>
</dbReference>
<dbReference type="OMA" id="FHSCLMS"/>
<accession>U1FVF3</accession>
<reference evidence="2" key="1">
    <citation type="journal article" date="2014" name="BMC Genomics">
        <title>Genome characteristics reveal the impact of lichenization on lichen-forming fungus Endocarpon pusillum Hedwig (Verrucariales, Ascomycota).</title>
        <authorList>
            <person name="Wang Y.-Y."/>
            <person name="Liu B."/>
            <person name="Zhang X.-Y."/>
            <person name="Zhou Q.-M."/>
            <person name="Zhang T."/>
            <person name="Li H."/>
            <person name="Yu Y.-F."/>
            <person name="Zhang X.-L."/>
            <person name="Hao X.-Y."/>
            <person name="Wang M."/>
            <person name="Wang L."/>
            <person name="Wei J.-C."/>
        </authorList>
    </citation>
    <scope>NUCLEOTIDE SEQUENCE [LARGE SCALE GENOMIC DNA]</scope>
    <source>
        <strain evidence="2">Z07020 / HMAS-L-300199</strain>
    </source>
</reference>
<name>U1FVF3_ENDPU</name>
<dbReference type="PANTHER" id="PTHR31904">
    <property type="entry name" value="BYPASS OF STOP CODON PROTEIN 5-RELATED"/>
    <property type="match status" value="1"/>
</dbReference>
<keyword evidence="2" id="KW-1185">Reference proteome</keyword>
<organism evidence="1 2">
    <name type="scientific">Endocarpon pusillum (strain Z07020 / HMAS-L-300199)</name>
    <name type="common">Lichen-forming fungus</name>
    <dbReference type="NCBI Taxonomy" id="1263415"/>
    <lineage>
        <taxon>Eukaryota</taxon>
        <taxon>Fungi</taxon>
        <taxon>Dikarya</taxon>
        <taxon>Ascomycota</taxon>
        <taxon>Pezizomycotina</taxon>
        <taxon>Eurotiomycetes</taxon>
        <taxon>Chaetothyriomycetidae</taxon>
        <taxon>Verrucariales</taxon>
        <taxon>Verrucariaceae</taxon>
        <taxon>Endocarpon</taxon>
    </lineage>
</organism>
<dbReference type="GeneID" id="19241190"/>
<protein>
    <recommendedName>
        <fullName evidence="3">Arrestin-like N-terminal domain-containing protein</fullName>
    </recommendedName>
</protein>
<dbReference type="RefSeq" id="XP_007805539.1">
    <property type="nucleotide sequence ID" value="XM_007807348.1"/>
</dbReference>
<proteinExistence type="predicted"/>
<dbReference type="InterPro" id="IPR014752">
    <property type="entry name" value="Arrestin-like_C"/>
</dbReference>
<dbReference type="HOGENOM" id="CLU_032323_0_0_1"/>